<dbReference type="CDD" id="cd03358">
    <property type="entry name" value="LbH_WxcM_N_like"/>
    <property type="match status" value="1"/>
</dbReference>
<protein>
    <submittedName>
        <fullName evidence="2">Transferase</fullName>
    </submittedName>
</protein>
<dbReference type="Pfam" id="PF00132">
    <property type="entry name" value="Hexapep"/>
    <property type="match status" value="2"/>
</dbReference>
<gene>
    <name evidence="2" type="ORF">DI536_10115</name>
</gene>
<name>A0A2W5TP16_9BACT</name>
<dbReference type="InterPro" id="IPR001451">
    <property type="entry name" value="Hexapep"/>
</dbReference>
<organism evidence="2 3">
    <name type="scientific">Archangium gephyra</name>
    <dbReference type="NCBI Taxonomy" id="48"/>
    <lineage>
        <taxon>Bacteria</taxon>
        <taxon>Pseudomonadati</taxon>
        <taxon>Myxococcota</taxon>
        <taxon>Myxococcia</taxon>
        <taxon>Myxococcales</taxon>
        <taxon>Cystobacterineae</taxon>
        <taxon>Archangiaceae</taxon>
        <taxon>Archangium</taxon>
    </lineage>
</organism>
<comment type="caution">
    <text evidence="2">The sequence shown here is derived from an EMBL/GenBank/DDBJ whole genome shotgun (WGS) entry which is preliminary data.</text>
</comment>
<evidence type="ECO:0000313" key="3">
    <source>
        <dbReference type="Proteomes" id="UP000249061"/>
    </source>
</evidence>
<dbReference type="GO" id="GO:0016740">
    <property type="term" value="F:transferase activity"/>
    <property type="evidence" value="ECO:0007669"/>
    <property type="project" value="UniProtKB-KW"/>
</dbReference>
<comment type="similarity">
    <text evidence="1">Belongs to the transferase hexapeptide repeat family.</text>
</comment>
<dbReference type="EMBL" id="QFQP01000007">
    <property type="protein sequence ID" value="PZR14406.1"/>
    <property type="molecule type" value="Genomic_DNA"/>
</dbReference>
<dbReference type="Gene3D" id="2.160.10.10">
    <property type="entry name" value="Hexapeptide repeat proteins"/>
    <property type="match status" value="1"/>
</dbReference>
<sequence>MSKPNRISPLAVVEAELPRDADIEIMEFAIVRKDARLGPGCKIHPNAFVAAGVTLGDNTEVFNGAVIGREPKGAGATARKIEFSPQIRIGNNCSVGPHAVIYFDVIIGNNCLVGDAASIREKCRIGSKCIISRHVSLNYNCVIGDGVKVMDATHLTGNMLVEDEVFISTHVATTNDNSMARQGYDDSRTTGPTIRRGAVIGACALLLPSTEIGRNATVGAGAVVTKNVPEGATVIGIPARVRA</sequence>
<dbReference type="Pfam" id="PF14602">
    <property type="entry name" value="Hexapep_2"/>
    <property type="match status" value="2"/>
</dbReference>
<evidence type="ECO:0000256" key="1">
    <source>
        <dbReference type="ARBA" id="ARBA00007274"/>
    </source>
</evidence>
<dbReference type="Proteomes" id="UP000249061">
    <property type="component" value="Unassembled WGS sequence"/>
</dbReference>
<keyword evidence="2" id="KW-0808">Transferase</keyword>
<accession>A0A2W5TP16</accession>
<dbReference type="InterPro" id="IPR011004">
    <property type="entry name" value="Trimer_LpxA-like_sf"/>
</dbReference>
<dbReference type="SUPFAM" id="SSF51161">
    <property type="entry name" value="Trimeric LpxA-like enzymes"/>
    <property type="match status" value="1"/>
</dbReference>
<evidence type="ECO:0000313" key="2">
    <source>
        <dbReference type="EMBL" id="PZR14406.1"/>
    </source>
</evidence>
<dbReference type="InterPro" id="IPR050179">
    <property type="entry name" value="Trans_hexapeptide_repeat"/>
</dbReference>
<dbReference type="PANTHER" id="PTHR43300:SF4">
    <property type="entry name" value="ACYL-[ACYL-CARRIER-PROTEIN]--UDP-N-ACETYLGLUCOSAMINE O-ACYLTRANSFERASE"/>
    <property type="match status" value="1"/>
</dbReference>
<reference evidence="2 3" key="1">
    <citation type="submission" date="2017-08" db="EMBL/GenBank/DDBJ databases">
        <title>Infants hospitalized years apart are colonized by the same room-sourced microbial strains.</title>
        <authorList>
            <person name="Brooks B."/>
            <person name="Olm M.R."/>
            <person name="Firek B.A."/>
            <person name="Baker R."/>
            <person name="Thomas B.C."/>
            <person name="Morowitz M.J."/>
            <person name="Banfield J.F."/>
        </authorList>
    </citation>
    <scope>NUCLEOTIDE SEQUENCE [LARGE SCALE GENOMIC DNA]</scope>
    <source>
        <strain evidence="2">S2_003_000_R2_14</strain>
    </source>
</reference>
<proteinExistence type="inferred from homology"/>
<dbReference type="PANTHER" id="PTHR43300">
    <property type="entry name" value="ACETYLTRANSFERASE"/>
    <property type="match status" value="1"/>
</dbReference>
<dbReference type="AlphaFoldDB" id="A0A2W5TP16"/>